<evidence type="ECO:0000256" key="7">
    <source>
        <dbReference type="PROSITE-ProRule" id="PRU01091"/>
    </source>
</evidence>
<accession>A0A9D7XVY8</accession>
<dbReference type="Proteomes" id="UP000808337">
    <property type="component" value="Unassembled WGS sequence"/>
</dbReference>
<evidence type="ECO:0000256" key="3">
    <source>
        <dbReference type="ARBA" id="ARBA00023015"/>
    </source>
</evidence>
<dbReference type="GO" id="GO:0000976">
    <property type="term" value="F:transcription cis-regulatory region binding"/>
    <property type="evidence" value="ECO:0007669"/>
    <property type="project" value="TreeGrafter"/>
</dbReference>
<dbReference type="Pfam" id="PF00072">
    <property type="entry name" value="Response_reg"/>
    <property type="match status" value="1"/>
</dbReference>
<dbReference type="SMART" id="SM00448">
    <property type="entry name" value="REC"/>
    <property type="match status" value="1"/>
</dbReference>
<dbReference type="PROSITE" id="PS50110">
    <property type="entry name" value="RESPONSE_REGULATORY"/>
    <property type="match status" value="1"/>
</dbReference>
<keyword evidence="2" id="KW-0902">Two-component regulatory system</keyword>
<dbReference type="CDD" id="cd00383">
    <property type="entry name" value="trans_reg_C"/>
    <property type="match status" value="1"/>
</dbReference>
<dbReference type="Gene3D" id="1.10.10.10">
    <property type="entry name" value="Winged helix-like DNA-binding domain superfamily/Winged helix DNA-binding domain"/>
    <property type="match status" value="1"/>
</dbReference>
<dbReference type="InterPro" id="IPR001789">
    <property type="entry name" value="Sig_transdc_resp-reg_receiver"/>
</dbReference>
<dbReference type="Pfam" id="PF00486">
    <property type="entry name" value="Trans_reg_C"/>
    <property type="match status" value="1"/>
</dbReference>
<dbReference type="GO" id="GO:0000156">
    <property type="term" value="F:phosphorelay response regulator activity"/>
    <property type="evidence" value="ECO:0007669"/>
    <property type="project" value="TreeGrafter"/>
</dbReference>
<comment type="caution">
    <text evidence="10">The sequence shown here is derived from an EMBL/GenBank/DDBJ whole genome shotgun (WGS) entry which is preliminary data.</text>
</comment>
<keyword evidence="3" id="KW-0805">Transcription regulation</keyword>
<keyword evidence="4 7" id="KW-0238">DNA-binding</keyword>
<evidence type="ECO:0000256" key="5">
    <source>
        <dbReference type="ARBA" id="ARBA00023163"/>
    </source>
</evidence>
<feature type="domain" description="OmpR/PhoB-type" evidence="9">
    <location>
        <begin position="124"/>
        <end position="224"/>
    </location>
</feature>
<protein>
    <submittedName>
        <fullName evidence="10">Response regulator transcription factor</fullName>
    </submittedName>
</protein>
<evidence type="ECO:0000256" key="1">
    <source>
        <dbReference type="ARBA" id="ARBA00022553"/>
    </source>
</evidence>
<dbReference type="InterPro" id="IPR036388">
    <property type="entry name" value="WH-like_DNA-bd_sf"/>
</dbReference>
<keyword evidence="1 6" id="KW-0597">Phosphoprotein</keyword>
<organism evidence="10 11">
    <name type="scientific">Candidatus Opimibacter skivensis</name>
    <dbReference type="NCBI Taxonomy" id="2982028"/>
    <lineage>
        <taxon>Bacteria</taxon>
        <taxon>Pseudomonadati</taxon>
        <taxon>Bacteroidota</taxon>
        <taxon>Saprospiria</taxon>
        <taxon>Saprospirales</taxon>
        <taxon>Saprospiraceae</taxon>
        <taxon>Candidatus Opimibacter</taxon>
    </lineage>
</organism>
<evidence type="ECO:0000313" key="11">
    <source>
        <dbReference type="Proteomes" id="UP000808337"/>
    </source>
</evidence>
<evidence type="ECO:0000256" key="4">
    <source>
        <dbReference type="ARBA" id="ARBA00023125"/>
    </source>
</evidence>
<dbReference type="InterPro" id="IPR039420">
    <property type="entry name" value="WalR-like"/>
</dbReference>
<gene>
    <name evidence="10" type="ORF">IPP15_22805</name>
</gene>
<dbReference type="Gene3D" id="6.10.250.690">
    <property type="match status" value="1"/>
</dbReference>
<sequence>MKLLIVEDELSLLGAITEYLSAEGYVCETATDYPSAAVKIADYQYDCIVVDITIPHGSGFKVIEDLKKEKSKAGIIIISAKDSLEDKIRGLQLGSDDYLTKPFHLPELNARIQAILRRKNFDGSNFIIFNEIKIDLLARHVYVHDHELTLTLKEYNLLIYFLANKNRIISKSAIVEHLWEDNVDQADTYNFLYTHIKNLRRKLIENGGEDYIHTVYGMGYNFKTT</sequence>
<name>A0A9D7XVY8_9BACT</name>
<dbReference type="AlphaFoldDB" id="A0A9D7XVY8"/>
<dbReference type="PROSITE" id="PS51755">
    <property type="entry name" value="OMPR_PHOB"/>
    <property type="match status" value="1"/>
</dbReference>
<dbReference type="EMBL" id="JADKGY010000033">
    <property type="protein sequence ID" value="MBK9985152.1"/>
    <property type="molecule type" value="Genomic_DNA"/>
</dbReference>
<proteinExistence type="predicted"/>
<feature type="modified residue" description="4-aspartylphosphate" evidence="6">
    <location>
        <position position="51"/>
    </location>
</feature>
<evidence type="ECO:0000256" key="6">
    <source>
        <dbReference type="PROSITE-ProRule" id="PRU00169"/>
    </source>
</evidence>
<dbReference type="GO" id="GO:0032993">
    <property type="term" value="C:protein-DNA complex"/>
    <property type="evidence" value="ECO:0007669"/>
    <property type="project" value="TreeGrafter"/>
</dbReference>
<reference evidence="10 11" key="1">
    <citation type="submission" date="2020-10" db="EMBL/GenBank/DDBJ databases">
        <title>Connecting structure to function with the recovery of over 1000 high-quality activated sludge metagenome-assembled genomes encoding full-length rRNA genes using long-read sequencing.</title>
        <authorList>
            <person name="Singleton C.M."/>
            <person name="Petriglieri F."/>
            <person name="Kristensen J.M."/>
            <person name="Kirkegaard R.H."/>
            <person name="Michaelsen T.Y."/>
            <person name="Andersen M.H."/>
            <person name="Karst S.M."/>
            <person name="Dueholm M.S."/>
            <person name="Nielsen P.H."/>
            <person name="Albertsen M."/>
        </authorList>
    </citation>
    <scope>NUCLEOTIDE SEQUENCE [LARGE SCALE GENOMIC DNA]</scope>
    <source>
        <strain evidence="10">Ribe_18-Q3-R11-54_MAXAC.273</strain>
    </source>
</reference>
<dbReference type="SUPFAM" id="SSF52172">
    <property type="entry name" value="CheY-like"/>
    <property type="match status" value="1"/>
</dbReference>
<evidence type="ECO:0000313" key="10">
    <source>
        <dbReference type="EMBL" id="MBK9985152.1"/>
    </source>
</evidence>
<keyword evidence="5" id="KW-0804">Transcription</keyword>
<dbReference type="GO" id="GO:0005829">
    <property type="term" value="C:cytosol"/>
    <property type="evidence" value="ECO:0007669"/>
    <property type="project" value="TreeGrafter"/>
</dbReference>
<feature type="DNA-binding region" description="OmpR/PhoB-type" evidence="7">
    <location>
        <begin position="124"/>
        <end position="224"/>
    </location>
</feature>
<dbReference type="InterPro" id="IPR001867">
    <property type="entry name" value="OmpR/PhoB-type_DNA-bd"/>
</dbReference>
<dbReference type="PANTHER" id="PTHR48111">
    <property type="entry name" value="REGULATOR OF RPOS"/>
    <property type="match status" value="1"/>
</dbReference>
<dbReference type="GO" id="GO:0006355">
    <property type="term" value="P:regulation of DNA-templated transcription"/>
    <property type="evidence" value="ECO:0007669"/>
    <property type="project" value="InterPro"/>
</dbReference>
<dbReference type="Gene3D" id="3.40.50.2300">
    <property type="match status" value="1"/>
</dbReference>
<evidence type="ECO:0000256" key="2">
    <source>
        <dbReference type="ARBA" id="ARBA00023012"/>
    </source>
</evidence>
<evidence type="ECO:0000259" key="8">
    <source>
        <dbReference type="PROSITE" id="PS50110"/>
    </source>
</evidence>
<evidence type="ECO:0000259" key="9">
    <source>
        <dbReference type="PROSITE" id="PS51755"/>
    </source>
</evidence>
<dbReference type="SMART" id="SM00862">
    <property type="entry name" value="Trans_reg_C"/>
    <property type="match status" value="1"/>
</dbReference>
<dbReference type="InterPro" id="IPR011006">
    <property type="entry name" value="CheY-like_superfamily"/>
</dbReference>
<dbReference type="PANTHER" id="PTHR48111:SF22">
    <property type="entry name" value="REGULATOR OF RPOS"/>
    <property type="match status" value="1"/>
</dbReference>
<feature type="domain" description="Response regulatory" evidence="8">
    <location>
        <begin position="2"/>
        <end position="116"/>
    </location>
</feature>